<name>A0ABV0G8B5_9BURK</name>
<evidence type="ECO:0000313" key="3">
    <source>
        <dbReference type="Proteomes" id="UP001462640"/>
    </source>
</evidence>
<dbReference type="Pfam" id="PF14248">
    <property type="entry name" value="DUF4345"/>
    <property type="match status" value="1"/>
</dbReference>
<keyword evidence="3" id="KW-1185">Reference proteome</keyword>
<feature type="transmembrane region" description="Helical" evidence="1">
    <location>
        <begin position="7"/>
        <end position="28"/>
    </location>
</feature>
<dbReference type="Proteomes" id="UP001462640">
    <property type="component" value="Unassembled WGS sequence"/>
</dbReference>
<feature type="transmembrane region" description="Helical" evidence="1">
    <location>
        <begin position="78"/>
        <end position="98"/>
    </location>
</feature>
<keyword evidence="1" id="KW-1133">Transmembrane helix</keyword>
<gene>
    <name evidence="2" type="ORF">ABDJ40_00545</name>
</gene>
<keyword evidence="1" id="KW-0812">Transmembrane</keyword>
<dbReference type="InterPro" id="IPR025597">
    <property type="entry name" value="DUF4345"/>
</dbReference>
<evidence type="ECO:0000313" key="2">
    <source>
        <dbReference type="EMBL" id="MEO3711249.1"/>
    </source>
</evidence>
<reference evidence="2 3" key="1">
    <citation type="submission" date="2024-05" db="EMBL/GenBank/DDBJ databases">
        <title>Roseateles sp. 2.12 16S ribosomal RNA gene Genome sequencing and assembly.</title>
        <authorList>
            <person name="Woo H."/>
        </authorList>
    </citation>
    <scope>NUCLEOTIDE SEQUENCE [LARGE SCALE GENOMIC DNA]</scope>
    <source>
        <strain evidence="2 3">2.12</strain>
    </source>
</reference>
<dbReference type="EMBL" id="JBDPZC010000001">
    <property type="protein sequence ID" value="MEO3711249.1"/>
    <property type="molecule type" value="Genomic_DNA"/>
</dbReference>
<comment type="caution">
    <text evidence="2">The sequence shown here is derived from an EMBL/GenBank/DDBJ whole genome shotgun (WGS) entry which is preliminary data.</text>
</comment>
<organism evidence="2 3">
    <name type="scientific">Roseateles flavus</name>
    <dbReference type="NCBI Taxonomy" id="3149041"/>
    <lineage>
        <taxon>Bacteria</taxon>
        <taxon>Pseudomonadati</taxon>
        <taxon>Pseudomonadota</taxon>
        <taxon>Betaproteobacteria</taxon>
        <taxon>Burkholderiales</taxon>
        <taxon>Sphaerotilaceae</taxon>
        <taxon>Roseateles</taxon>
    </lineage>
</organism>
<keyword evidence="1" id="KW-0472">Membrane</keyword>
<dbReference type="RefSeq" id="WP_347604673.1">
    <property type="nucleotide sequence ID" value="NZ_JBDPZC010000001.1"/>
</dbReference>
<sequence>MSKRALQVSMAVLGAVPLGTGIVTMFGLSDPIYASAGLPANALLDSNLRFFGGLWLVLGLAVYWLLPRIEQETVLFRALWLMIFAGGIGRLLSMVFLGLPPLPFVGFTVLEIVGAPLFIAWQSRYARQAAAPR</sequence>
<evidence type="ECO:0000256" key="1">
    <source>
        <dbReference type="SAM" id="Phobius"/>
    </source>
</evidence>
<proteinExistence type="predicted"/>
<feature type="transmembrane region" description="Helical" evidence="1">
    <location>
        <begin position="48"/>
        <end position="66"/>
    </location>
</feature>
<accession>A0ABV0G8B5</accession>
<protein>
    <submittedName>
        <fullName evidence="2">DUF4345 domain-containing protein</fullName>
    </submittedName>
</protein>
<feature type="transmembrane region" description="Helical" evidence="1">
    <location>
        <begin position="104"/>
        <end position="121"/>
    </location>
</feature>